<keyword evidence="10" id="KW-1133">Transmembrane helix</keyword>
<dbReference type="GO" id="GO:0004130">
    <property type="term" value="F:cytochrome-c peroxidase activity"/>
    <property type="evidence" value="ECO:0007669"/>
    <property type="project" value="UniProtKB-EC"/>
</dbReference>
<feature type="transmembrane region" description="Helical" evidence="10">
    <location>
        <begin position="5"/>
        <end position="25"/>
    </location>
</feature>
<dbReference type="InterPro" id="IPR036909">
    <property type="entry name" value="Cyt_c-like_dom_sf"/>
</dbReference>
<keyword evidence="10" id="KW-0812">Transmembrane</keyword>
<dbReference type="PANTHER" id="PTHR30600">
    <property type="entry name" value="CYTOCHROME C PEROXIDASE-RELATED"/>
    <property type="match status" value="1"/>
</dbReference>
<dbReference type="InterPro" id="IPR026259">
    <property type="entry name" value="MauG/Cytc_peroxidase"/>
</dbReference>
<evidence type="ECO:0000256" key="6">
    <source>
        <dbReference type="ARBA" id="ARBA00023002"/>
    </source>
</evidence>
<evidence type="ECO:0000256" key="9">
    <source>
        <dbReference type="PIRSR" id="PIRSR000294-2"/>
    </source>
</evidence>
<keyword evidence="5" id="KW-0574">Periplasm</keyword>
<dbReference type="GO" id="GO:0042597">
    <property type="term" value="C:periplasmic space"/>
    <property type="evidence" value="ECO:0007669"/>
    <property type="project" value="UniProtKB-SubCell"/>
</dbReference>
<comment type="cofactor">
    <cofactor evidence="8">
        <name>heme</name>
        <dbReference type="ChEBI" id="CHEBI:30413"/>
    </cofactor>
    <text evidence="8">Binds 2 heme groups.</text>
</comment>
<dbReference type="PANTHER" id="PTHR30600:SF7">
    <property type="entry name" value="CYTOCHROME C PEROXIDASE-RELATED"/>
    <property type="match status" value="1"/>
</dbReference>
<dbReference type="Pfam" id="PF03150">
    <property type="entry name" value="CCP_MauG"/>
    <property type="match status" value="2"/>
</dbReference>
<evidence type="ECO:0000256" key="4">
    <source>
        <dbReference type="ARBA" id="ARBA00022729"/>
    </source>
</evidence>
<dbReference type="GO" id="GO:0020037">
    <property type="term" value="F:heme binding"/>
    <property type="evidence" value="ECO:0007669"/>
    <property type="project" value="InterPro"/>
</dbReference>
<keyword evidence="13" id="KW-1185">Reference proteome</keyword>
<evidence type="ECO:0000256" key="7">
    <source>
        <dbReference type="ARBA" id="ARBA00023004"/>
    </source>
</evidence>
<name>Q30Q69_SULDN</name>
<dbReference type="Gene3D" id="1.10.760.10">
    <property type="entry name" value="Cytochrome c-like domain"/>
    <property type="match status" value="3"/>
</dbReference>
<feature type="binding site" description="covalent" evidence="8">
    <location>
        <position position="94"/>
    </location>
    <ligand>
        <name>heme c</name>
        <dbReference type="ChEBI" id="CHEBI:61717"/>
        <label>1</label>
    </ligand>
</feature>
<dbReference type="EC" id="1.11.1.5" evidence="12"/>
<keyword evidence="2 8" id="KW-0349">Heme</keyword>
<feature type="binding site" description="covalent" evidence="8">
    <location>
        <position position="268"/>
    </location>
    <ligand>
        <name>heme c</name>
        <dbReference type="ChEBI" id="CHEBI:61717"/>
        <label>2</label>
    </ligand>
</feature>
<organism evidence="12 13">
    <name type="scientific">Sulfurimonas denitrificans (strain ATCC 33889 / DSM 1251)</name>
    <name type="common">Thiomicrospira denitrificans (strain ATCC 33889 / DSM 1251)</name>
    <dbReference type="NCBI Taxonomy" id="326298"/>
    <lineage>
        <taxon>Bacteria</taxon>
        <taxon>Pseudomonadati</taxon>
        <taxon>Campylobacterota</taxon>
        <taxon>Epsilonproteobacteria</taxon>
        <taxon>Campylobacterales</taxon>
        <taxon>Sulfurimonadaceae</taxon>
        <taxon>Sulfurimonas</taxon>
    </lineage>
</organism>
<feature type="binding site" description="axial binding residue" evidence="9">
    <location>
        <position position="98"/>
    </location>
    <ligand>
        <name>heme c</name>
        <dbReference type="ChEBI" id="CHEBI:61717"/>
        <label>1</label>
    </ligand>
    <ligandPart>
        <name>Fe</name>
        <dbReference type="ChEBI" id="CHEBI:18248"/>
    </ligandPart>
</feature>
<keyword evidence="7 9" id="KW-0408">Iron</keyword>
<feature type="binding site" description="covalent" evidence="8">
    <location>
        <position position="271"/>
    </location>
    <ligand>
        <name>heme c</name>
        <dbReference type="ChEBI" id="CHEBI:61717"/>
        <label>2</label>
    </ligand>
</feature>
<dbReference type="STRING" id="326298.Suden_1585"/>
<dbReference type="GO" id="GO:0046872">
    <property type="term" value="F:metal ion binding"/>
    <property type="evidence" value="ECO:0007669"/>
    <property type="project" value="UniProtKB-KW"/>
</dbReference>
<gene>
    <name evidence="12" type="ordered locus">Suden_1585</name>
</gene>
<dbReference type="InterPro" id="IPR051395">
    <property type="entry name" value="Cytochrome_c_Peroxidase/MauG"/>
</dbReference>
<evidence type="ECO:0000256" key="5">
    <source>
        <dbReference type="ARBA" id="ARBA00022764"/>
    </source>
</evidence>
<feature type="binding site" description="axial binding residue" evidence="9">
    <location>
        <position position="272"/>
    </location>
    <ligand>
        <name>heme c</name>
        <dbReference type="ChEBI" id="CHEBI:61717"/>
        <label>2</label>
    </ligand>
    <ligandPart>
        <name>Fe</name>
        <dbReference type="ChEBI" id="CHEBI:18248"/>
    </ligandPart>
</feature>
<protein>
    <submittedName>
        <fullName evidence="12">Cytochrome-c peroxidase</fullName>
        <ecNumber evidence="12">1.11.1.5</ecNumber>
    </submittedName>
</protein>
<dbReference type="KEGG" id="tdn:Suden_1585"/>
<sequence length="397" mass="45141">MKRLLFYTLIIAIMVLSVILSIAYLTPPKVIPQYSDDKLRELALFKGLKSTPNTYEKLLELVDDASNPMSASKIVLGEKLFFDVNLSKNRQTSCSTCHSFDRDLKNRGAMSKMINSPKEQTNNCVACHLRDQSGVDRFTFSQGDNQEPHPNLLNTQSILNTAFSKHFTWSGEVSSLRQQSENSFLAYHKMNITADELVLRVGKSEKYRAMFSTAFQDDITFENINKAIEVYVKTLVTRGAYDRFLDGDNSAISSDAKRGLANFIGFGCKGCHSDISLGGQSIQRFPLRDFAQVYDLKPNFELFPEFKRFDGEFPFENSGGFLGKNKEHLFRVPILRNVTKTSPYFHNGAVPKIREAVNVMAKHQLGRHLTLEQIDEIVAFLRTLEGDIIEYEIRENR</sequence>
<evidence type="ECO:0000256" key="2">
    <source>
        <dbReference type="ARBA" id="ARBA00022617"/>
    </source>
</evidence>
<evidence type="ECO:0000256" key="1">
    <source>
        <dbReference type="ARBA" id="ARBA00004418"/>
    </source>
</evidence>
<dbReference type="AlphaFoldDB" id="Q30Q69"/>
<evidence type="ECO:0000259" key="11">
    <source>
        <dbReference type="PROSITE" id="PS51007"/>
    </source>
</evidence>
<keyword evidence="3 9" id="KW-0479">Metal-binding</keyword>
<dbReference type="Proteomes" id="UP000002714">
    <property type="component" value="Chromosome"/>
</dbReference>
<dbReference type="PROSITE" id="PS51007">
    <property type="entry name" value="CYTC"/>
    <property type="match status" value="1"/>
</dbReference>
<feature type="binding site" description="axial binding residue" evidence="9">
    <location>
        <position position="360"/>
    </location>
    <ligand>
        <name>heme c</name>
        <dbReference type="ChEBI" id="CHEBI:61717"/>
        <label>2</label>
    </ligand>
    <ligandPart>
        <name>Fe</name>
        <dbReference type="ChEBI" id="CHEBI:18248"/>
    </ligandPart>
</feature>
<feature type="domain" description="Cytochrome c" evidence="11">
    <location>
        <begin position="254"/>
        <end position="385"/>
    </location>
</feature>
<dbReference type="RefSeq" id="WP_011373214.1">
    <property type="nucleotide sequence ID" value="NC_007575.1"/>
</dbReference>
<dbReference type="eggNOG" id="COG1858">
    <property type="taxonomic scope" value="Bacteria"/>
</dbReference>
<evidence type="ECO:0000313" key="12">
    <source>
        <dbReference type="EMBL" id="ABB44862.1"/>
    </source>
</evidence>
<comment type="PTM">
    <text evidence="8">Binds 2 heme groups per subunit.</text>
</comment>
<dbReference type="GO" id="GO:0009055">
    <property type="term" value="F:electron transfer activity"/>
    <property type="evidence" value="ECO:0007669"/>
    <property type="project" value="InterPro"/>
</dbReference>
<dbReference type="OrthoDB" id="9805202at2"/>
<keyword evidence="12" id="KW-0575">Peroxidase</keyword>
<evidence type="ECO:0000256" key="8">
    <source>
        <dbReference type="PIRSR" id="PIRSR000294-1"/>
    </source>
</evidence>
<dbReference type="InterPro" id="IPR004852">
    <property type="entry name" value="Di-haem_cyt_c_peroxidsae"/>
</dbReference>
<dbReference type="EMBL" id="CP000153">
    <property type="protein sequence ID" value="ABB44862.1"/>
    <property type="molecule type" value="Genomic_DNA"/>
</dbReference>
<keyword evidence="6 12" id="KW-0560">Oxidoreductase</keyword>
<dbReference type="PIRSF" id="PIRSF000294">
    <property type="entry name" value="Cytochrome-c_peroxidase"/>
    <property type="match status" value="1"/>
</dbReference>
<reference evidence="12 13" key="1">
    <citation type="journal article" date="2008" name="Appl. Environ. Microbiol.">
        <title>Genome of the epsilonproteobacterial chemolithoautotroph Sulfurimonas denitrificans.</title>
        <authorList>
            <person name="Sievert S.M."/>
            <person name="Scott K.M."/>
            <person name="Klotz M.G."/>
            <person name="Chain P.S.G."/>
            <person name="Hauser L.J."/>
            <person name="Hemp J."/>
            <person name="Huegler M."/>
            <person name="Land M."/>
            <person name="Lapidus A."/>
            <person name="Larimer F.W."/>
            <person name="Lucas S."/>
            <person name="Malfatti S.A."/>
            <person name="Meyer F."/>
            <person name="Paulsen I.T."/>
            <person name="Ren Q."/>
            <person name="Simon J."/>
            <person name="Bailey K."/>
            <person name="Diaz E."/>
            <person name="Fitzpatrick K.A."/>
            <person name="Glover B."/>
            <person name="Gwatney N."/>
            <person name="Korajkic A."/>
            <person name="Long A."/>
            <person name="Mobberley J.M."/>
            <person name="Pantry S.N."/>
            <person name="Pazder G."/>
            <person name="Peterson S."/>
            <person name="Quintanilla J.D."/>
            <person name="Sprinkle R."/>
            <person name="Stephens J."/>
            <person name="Thomas P."/>
            <person name="Vaughn R."/>
            <person name="Weber M.J."/>
            <person name="Wooten L.L."/>
        </authorList>
    </citation>
    <scope>NUCLEOTIDE SEQUENCE [LARGE SCALE GENOMIC DNA]</scope>
    <source>
        <strain evidence="13">ATCC 33889 / DSM 1251</strain>
    </source>
</reference>
<dbReference type="InterPro" id="IPR009056">
    <property type="entry name" value="Cyt_c-like_dom"/>
</dbReference>
<evidence type="ECO:0000256" key="10">
    <source>
        <dbReference type="SAM" id="Phobius"/>
    </source>
</evidence>
<accession>Q30Q69</accession>
<dbReference type="HOGENOM" id="CLU_034652_1_1_7"/>
<proteinExistence type="predicted"/>
<evidence type="ECO:0000313" key="13">
    <source>
        <dbReference type="Proteomes" id="UP000002714"/>
    </source>
</evidence>
<dbReference type="SUPFAM" id="SSF46626">
    <property type="entry name" value="Cytochrome c"/>
    <property type="match status" value="3"/>
</dbReference>
<comment type="subcellular location">
    <subcellularLocation>
        <location evidence="1">Periplasm</location>
    </subcellularLocation>
</comment>
<keyword evidence="10" id="KW-0472">Membrane</keyword>
<keyword evidence="4" id="KW-0732">Signal</keyword>
<evidence type="ECO:0000256" key="3">
    <source>
        <dbReference type="ARBA" id="ARBA00022723"/>
    </source>
</evidence>
<feature type="binding site" description="covalent" evidence="8">
    <location>
        <position position="97"/>
    </location>
    <ligand>
        <name>heme c</name>
        <dbReference type="ChEBI" id="CHEBI:61717"/>
        <label>1</label>
    </ligand>
</feature>